<proteinExistence type="predicted"/>
<comment type="caution">
    <text evidence="1">The sequence shown here is derived from an EMBL/GenBank/DDBJ whole genome shotgun (WGS) entry which is preliminary data.</text>
</comment>
<dbReference type="InterPro" id="IPR029044">
    <property type="entry name" value="Nucleotide-diphossugar_trans"/>
</dbReference>
<keyword evidence="2" id="KW-1185">Reference proteome</keyword>
<dbReference type="PANTHER" id="PTHR32385:SF15">
    <property type="entry name" value="INOSITOL PHOSPHOCERAMIDE MANNOSYLTRANSFERASE 1"/>
    <property type="match status" value="1"/>
</dbReference>
<gene>
    <name evidence="1" type="ORF">LKD75_10075</name>
</gene>
<evidence type="ECO:0000313" key="1">
    <source>
        <dbReference type="EMBL" id="MCC2119930.1"/>
    </source>
</evidence>
<dbReference type="SUPFAM" id="SSF53448">
    <property type="entry name" value="Nucleotide-diphospho-sugar transferases"/>
    <property type="match status" value="1"/>
</dbReference>
<name>A0AAE3A345_9FIRM</name>
<accession>A0AAE3A345</accession>
<dbReference type="PANTHER" id="PTHR32385">
    <property type="entry name" value="MANNOSYL PHOSPHORYLINOSITOL CERAMIDE SYNTHASE"/>
    <property type="match status" value="1"/>
</dbReference>
<dbReference type="RefSeq" id="WP_227733374.1">
    <property type="nucleotide sequence ID" value="NZ_JAJEPV010000022.1"/>
</dbReference>
<dbReference type="Gene3D" id="3.90.550.20">
    <property type="match status" value="1"/>
</dbReference>
<evidence type="ECO:0000313" key="2">
    <source>
        <dbReference type="Proteomes" id="UP001197795"/>
    </source>
</evidence>
<dbReference type="Proteomes" id="UP001197795">
    <property type="component" value="Unassembled WGS sequence"/>
</dbReference>
<reference evidence="1 2" key="1">
    <citation type="submission" date="2021-10" db="EMBL/GenBank/DDBJ databases">
        <title>Anaerobic single-cell dispensing facilitates the cultivation of human gut bacteria.</title>
        <authorList>
            <person name="Afrizal A."/>
        </authorList>
    </citation>
    <scope>NUCLEOTIDE SEQUENCE [LARGE SCALE GENOMIC DNA]</scope>
    <source>
        <strain evidence="1 2">CLA-AA-H273</strain>
    </source>
</reference>
<protein>
    <submittedName>
        <fullName evidence="1">Capsular polysaccharide synthesis protein</fullName>
    </submittedName>
</protein>
<dbReference type="GO" id="GO:0000030">
    <property type="term" value="F:mannosyltransferase activity"/>
    <property type="evidence" value="ECO:0007669"/>
    <property type="project" value="TreeGrafter"/>
</dbReference>
<dbReference type="InterPro" id="IPR051706">
    <property type="entry name" value="Glycosyltransferase_domain"/>
</dbReference>
<dbReference type="Pfam" id="PF05704">
    <property type="entry name" value="Caps_synth"/>
    <property type="match status" value="1"/>
</dbReference>
<organism evidence="1 2">
    <name type="scientific">Waltera acetigignens</name>
    <dbReference type="NCBI Taxonomy" id="2981769"/>
    <lineage>
        <taxon>Bacteria</taxon>
        <taxon>Bacillati</taxon>
        <taxon>Bacillota</taxon>
        <taxon>Clostridia</taxon>
        <taxon>Lachnospirales</taxon>
        <taxon>Lachnospiraceae</taxon>
        <taxon>Waltera</taxon>
    </lineage>
</organism>
<dbReference type="AlphaFoldDB" id="A0AAE3A345"/>
<dbReference type="GO" id="GO:0051999">
    <property type="term" value="P:mannosyl-inositol phosphorylceramide biosynthetic process"/>
    <property type="evidence" value="ECO:0007669"/>
    <property type="project" value="TreeGrafter"/>
</dbReference>
<dbReference type="GO" id="GO:0016020">
    <property type="term" value="C:membrane"/>
    <property type="evidence" value="ECO:0007669"/>
    <property type="project" value="GOC"/>
</dbReference>
<sequence length="312" mass="37469">MNLKEIFKKQGGMKLLGQYWKGGALFTGVGEFFLLGKSRTALEILRLSATLKTKQKLEKKYRWKFEEFDRNYVEKEHKSSNKIWICWFQGLEEAPEIVKKCYQSVLANNPDKEVILISYDNLEEYVHFPDYILEKWKKGQITNTHMTDLLRLELLIKYGGMWLDATVYCSSPNIPDYFFDSELFFYQCLKPGRDGHATYMSSWLISAKTNNRLLMVTREVCYEYWKRNSSMMDYFLLHDFMSIALERYFDDWKKIVPRDNATPHELLLRLFEQYDEVIWEAIREQTPFHKLTYKFNCEDTEKIDTYYKYLFG</sequence>
<dbReference type="InterPro" id="IPR008441">
    <property type="entry name" value="AfumC-like_glycosyl_Trfase"/>
</dbReference>
<dbReference type="EMBL" id="JAJEPV010000022">
    <property type="protein sequence ID" value="MCC2119930.1"/>
    <property type="molecule type" value="Genomic_DNA"/>
</dbReference>